<dbReference type="Proteomes" id="UP000325957">
    <property type="component" value="Unassembled WGS sequence"/>
</dbReference>
<feature type="compositionally biased region" description="Polar residues" evidence="7">
    <location>
        <begin position="296"/>
        <end position="313"/>
    </location>
</feature>
<dbReference type="PANTHER" id="PTHR30468">
    <property type="entry name" value="ALPHA-KETOGLUTARATE-DEPENDENT SULFONATE DIOXYGENASE"/>
    <property type="match status" value="1"/>
</dbReference>
<dbReference type="InterPro" id="IPR051323">
    <property type="entry name" value="AtsK-like"/>
</dbReference>
<evidence type="ECO:0000256" key="4">
    <source>
        <dbReference type="ARBA" id="ARBA00022964"/>
    </source>
</evidence>
<keyword evidence="10" id="KW-1185">Reference proteome</keyword>
<evidence type="ECO:0000256" key="7">
    <source>
        <dbReference type="SAM" id="MobiDB-lite"/>
    </source>
</evidence>
<dbReference type="GO" id="GO:0005737">
    <property type="term" value="C:cytoplasm"/>
    <property type="evidence" value="ECO:0007669"/>
    <property type="project" value="TreeGrafter"/>
</dbReference>
<comment type="cofactor">
    <cofactor evidence="1">
        <name>Fe(2+)</name>
        <dbReference type="ChEBI" id="CHEBI:29033"/>
    </cofactor>
</comment>
<evidence type="ECO:0000256" key="5">
    <source>
        <dbReference type="ARBA" id="ARBA00023002"/>
    </source>
</evidence>
<gene>
    <name evidence="9" type="ORF">FCK90_07120</name>
</gene>
<evidence type="ECO:0000313" key="9">
    <source>
        <dbReference type="EMBL" id="KAA9394247.1"/>
    </source>
</evidence>
<comment type="caution">
    <text evidence="9">The sequence shown here is derived from an EMBL/GenBank/DDBJ whole genome shotgun (WGS) entry which is preliminary data.</text>
</comment>
<organism evidence="9 10">
    <name type="scientific">Kocuria coralli</name>
    <dbReference type="NCBI Taxonomy" id="1461025"/>
    <lineage>
        <taxon>Bacteria</taxon>
        <taxon>Bacillati</taxon>
        <taxon>Actinomycetota</taxon>
        <taxon>Actinomycetes</taxon>
        <taxon>Micrococcales</taxon>
        <taxon>Micrococcaceae</taxon>
        <taxon>Kocuria</taxon>
    </lineage>
</organism>
<evidence type="ECO:0000256" key="1">
    <source>
        <dbReference type="ARBA" id="ARBA00001954"/>
    </source>
</evidence>
<feature type="domain" description="TauD/TfdA-like" evidence="8">
    <location>
        <begin position="19"/>
        <end position="283"/>
    </location>
</feature>
<dbReference type="InterPro" id="IPR003819">
    <property type="entry name" value="TauD/TfdA-like"/>
</dbReference>
<comment type="similarity">
    <text evidence="2">Belongs to the TfdA dioxygenase family.</text>
</comment>
<accession>A0A5J5KWV1</accession>
<reference evidence="9 10" key="1">
    <citation type="submission" date="2019-05" db="EMBL/GenBank/DDBJ databases">
        <title>Kocuria coralli sp. nov., a novel actinobacterium isolated from coral reef seawater.</title>
        <authorList>
            <person name="Li J."/>
        </authorList>
    </citation>
    <scope>NUCLEOTIDE SEQUENCE [LARGE SCALE GENOMIC DNA]</scope>
    <source>
        <strain evidence="9 10">SCSIO 13007</strain>
    </source>
</reference>
<feature type="region of interest" description="Disordered" evidence="7">
    <location>
        <begin position="294"/>
        <end position="313"/>
    </location>
</feature>
<dbReference type="OrthoDB" id="581608at2"/>
<dbReference type="InterPro" id="IPR042098">
    <property type="entry name" value="TauD-like_sf"/>
</dbReference>
<evidence type="ECO:0000256" key="2">
    <source>
        <dbReference type="ARBA" id="ARBA00005896"/>
    </source>
</evidence>
<proteinExistence type="inferred from homology"/>
<protein>
    <submittedName>
        <fullName evidence="9">TauD/TfdA family dioxygenase</fullName>
    </submittedName>
</protein>
<evidence type="ECO:0000256" key="3">
    <source>
        <dbReference type="ARBA" id="ARBA00022723"/>
    </source>
</evidence>
<dbReference type="SUPFAM" id="SSF51197">
    <property type="entry name" value="Clavaminate synthase-like"/>
    <property type="match status" value="1"/>
</dbReference>
<keyword evidence="4 9" id="KW-0223">Dioxygenase</keyword>
<dbReference type="GO" id="GO:0016706">
    <property type="term" value="F:2-oxoglutarate-dependent dioxygenase activity"/>
    <property type="evidence" value="ECO:0007669"/>
    <property type="project" value="TreeGrafter"/>
</dbReference>
<evidence type="ECO:0000313" key="10">
    <source>
        <dbReference type="Proteomes" id="UP000325957"/>
    </source>
</evidence>
<dbReference type="Pfam" id="PF02668">
    <property type="entry name" value="TauD"/>
    <property type="match status" value="1"/>
</dbReference>
<name>A0A5J5KWV1_9MICC</name>
<dbReference type="Gene3D" id="3.60.130.10">
    <property type="entry name" value="Clavaminate synthase-like"/>
    <property type="match status" value="1"/>
</dbReference>
<dbReference type="AlphaFoldDB" id="A0A5J5KWV1"/>
<dbReference type="GO" id="GO:0046872">
    <property type="term" value="F:metal ion binding"/>
    <property type="evidence" value="ECO:0007669"/>
    <property type="project" value="UniProtKB-KW"/>
</dbReference>
<sequence length="313" mass="34547">MTTITNAPASAQAIDLGATKLTANIGAEVRGLDLSQPLDAPTVETIRRLLDEHKAVVFRDSGIADEATQSAFAGQFGPLTAAHPTVASRTGQREVLTVNSEESVANQWHTDVTFVVNPPQLSTLRPVTLPPYGGQTLVANAGAAFRHLPEELQRFAETLWALHTNESDYIRPQYRSDLDNSDYRAEFESTRFQTVHPVVRVHPRTGEKGLFIGAFAQRLKILGVSPNESVDLLRTFQAHIERPEFVFTHTWRPGDLLVFDNRITQHYAVDNYDRLPRLMRRVTVAGDIPVNVKGEPSQSLEGDASTYSPVIGA</sequence>
<evidence type="ECO:0000259" key="8">
    <source>
        <dbReference type="Pfam" id="PF02668"/>
    </source>
</evidence>
<dbReference type="EMBL" id="SZWF01000007">
    <property type="protein sequence ID" value="KAA9394247.1"/>
    <property type="molecule type" value="Genomic_DNA"/>
</dbReference>
<dbReference type="PANTHER" id="PTHR30468:SF5">
    <property type="entry name" value="ALPHA-KETOGLUTARATE-DEPENDENT SULFATE ESTER DIOXYGENASE"/>
    <property type="match status" value="1"/>
</dbReference>
<keyword evidence="6" id="KW-0408">Iron</keyword>
<keyword evidence="5" id="KW-0560">Oxidoreductase</keyword>
<evidence type="ECO:0000256" key="6">
    <source>
        <dbReference type="ARBA" id="ARBA00023004"/>
    </source>
</evidence>
<keyword evidence="3" id="KW-0479">Metal-binding</keyword>
<dbReference type="RefSeq" id="WP_158033618.1">
    <property type="nucleotide sequence ID" value="NZ_ML708616.1"/>
</dbReference>